<dbReference type="CDD" id="cd05379">
    <property type="entry name" value="CAP_bacterial"/>
    <property type="match status" value="1"/>
</dbReference>
<evidence type="ECO:0000259" key="2">
    <source>
        <dbReference type="Pfam" id="PF00188"/>
    </source>
</evidence>
<comment type="caution">
    <text evidence="4">The sequence shown here is derived from an EMBL/GenBank/DDBJ whole genome shotgun (WGS) entry which is preliminary data.</text>
</comment>
<name>A0ABS7DBU1_9BACL</name>
<reference evidence="4 5" key="1">
    <citation type="submission" date="2021-07" db="EMBL/GenBank/DDBJ databases">
        <title>Paenibacillus radiodurans sp. nov., isolated from the southeastern edge of Tengger Desert.</title>
        <authorList>
            <person name="Zhang G."/>
        </authorList>
    </citation>
    <scope>NUCLEOTIDE SEQUENCE [LARGE SCALE GENOMIC DNA]</scope>
    <source>
        <strain evidence="4 5">DT7-4</strain>
    </source>
</reference>
<accession>A0ABS7DBU1</accession>
<evidence type="ECO:0000313" key="5">
    <source>
        <dbReference type="Proteomes" id="UP000812277"/>
    </source>
</evidence>
<evidence type="ECO:0000259" key="3">
    <source>
        <dbReference type="Pfam" id="PF07833"/>
    </source>
</evidence>
<gene>
    <name evidence="4" type="ORF">K0T92_22070</name>
</gene>
<feature type="chain" id="PRO_5046818875" description="Copper amine oxidase-like N-terminal domain-containing protein" evidence="1">
    <location>
        <begin position="29"/>
        <end position="460"/>
    </location>
</feature>
<dbReference type="Pfam" id="PF00188">
    <property type="entry name" value="CAP"/>
    <property type="match status" value="1"/>
</dbReference>
<dbReference type="SUPFAM" id="SSF55797">
    <property type="entry name" value="PR-1-like"/>
    <property type="match status" value="1"/>
</dbReference>
<feature type="domain" description="SCP" evidence="2">
    <location>
        <begin position="199"/>
        <end position="324"/>
    </location>
</feature>
<dbReference type="InterPro" id="IPR036582">
    <property type="entry name" value="Mao_N_sf"/>
</dbReference>
<proteinExistence type="predicted"/>
<dbReference type="InterPro" id="IPR014044">
    <property type="entry name" value="CAP_dom"/>
</dbReference>
<dbReference type="Proteomes" id="UP000812277">
    <property type="component" value="Unassembled WGS sequence"/>
</dbReference>
<keyword evidence="5" id="KW-1185">Reference proteome</keyword>
<keyword evidence="1" id="KW-0732">Signal</keyword>
<dbReference type="Gene3D" id="3.40.33.10">
    <property type="entry name" value="CAP"/>
    <property type="match status" value="1"/>
</dbReference>
<protein>
    <recommendedName>
        <fullName evidence="6">Copper amine oxidase-like N-terminal domain-containing protein</fullName>
    </recommendedName>
</protein>
<organism evidence="4 5">
    <name type="scientific">Paenibacillus oenotherae</name>
    <dbReference type="NCBI Taxonomy" id="1435645"/>
    <lineage>
        <taxon>Bacteria</taxon>
        <taxon>Bacillati</taxon>
        <taxon>Bacillota</taxon>
        <taxon>Bacilli</taxon>
        <taxon>Bacillales</taxon>
        <taxon>Paenibacillaceae</taxon>
        <taxon>Paenibacillus</taxon>
    </lineage>
</organism>
<dbReference type="EMBL" id="JAHZIJ010000024">
    <property type="protein sequence ID" value="MBW7477410.1"/>
    <property type="molecule type" value="Genomic_DNA"/>
</dbReference>
<dbReference type="RefSeq" id="WP_219874657.1">
    <property type="nucleotide sequence ID" value="NZ_JAHZIJ010000024.1"/>
</dbReference>
<dbReference type="Gene3D" id="3.30.457.10">
    <property type="entry name" value="Copper amine oxidase-like, N-terminal domain"/>
    <property type="match status" value="1"/>
</dbReference>
<sequence>MKKIVSYSFVVWLAIALVFPSLSVSSYADNSEIEVYLNGVRQQYDQPPLVMEGSTLVPFRAIFESLGAKVAWDPETGTVTGSKNGLAIKLIAGSTKAAVNNKAYSLSAPSVIKNGSMMVPLRFISENFDMYVSWNAKERRIGISSDPAIDGRTKRMIRAMSSHYAANGKAKPFLTEPRVTGTYAAGELTATFHGNGLKAANYMRYLAGLPDDLISDEALIRQAQHGAVLLASTDLLTHTPSQPADMSDAFFNAGYKSTTSSNIYARYGGSASPDFLAETVKGYMDDEDSSNVSRVGHRRWILNPALQRIGFGFAMTEDNNHYYSSMQVFDTSRKDKVEYTEVLWPNRGYFPTETFAGNVPWSVSLNPLLYEEPDGDSITVTLERRSDQKVWKLDRKSDNPDNARYFHVDTGGYGIPNAIIFRPDGIQRYQDGDIYDVSISGLVNKQGGAATLRYSVHFFD</sequence>
<evidence type="ECO:0000256" key="1">
    <source>
        <dbReference type="SAM" id="SignalP"/>
    </source>
</evidence>
<evidence type="ECO:0008006" key="6">
    <source>
        <dbReference type="Google" id="ProtNLM"/>
    </source>
</evidence>
<feature type="signal peptide" evidence="1">
    <location>
        <begin position="1"/>
        <end position="28"/>
    </location>
</feature>
<feature type="domain" description="Copper amine oxidase-like N-terminal" evidence="3">
    <location>
        <begin position="37"/>
        <end position="141"/>
    </location>
</feature>
<dbReference type="Pfam" id="PF07833">
    <property type="entry name" value="Cu_amine_oxidN1"/>
    <property type="match status" value="1"/>
</dbReference>
<dbReference type="InterPro" id="IPR035940">
    <property type="entry name" value="CAP_sf"/>
</dbReference>
<dbReference type="SUPFAM" id="SSF55383">
    <property type="entry name" value="Copper amine oxidase, domain N"/>
    <property type="match status" value="1"/>
</dbReference>
<dbReference type="InterPro" id="IPR012854">
    <property type="entry name" value="Cu_amine_oxidase-like_N"/>
</dbReference>
<evidence type="ECO:0000313" key="4">
    <source>
        <dbReference type="EMBL" id="MBW7477410.1"/>
    </source>
</evidence>